<dbReference type="InterPro" id="IPR002035">
    <property type="entry name" value="VWF_A"/>
</dbReference>
<evidence type="ECO:0000313" key="13">
    <source>
        <dbReference type="EMBL" id="KAK3331440.1"/>
    </source>
</evidence>
<dbReference type="Gene3D" id="1.20.58.340">
    <property type="entry name" value="Magnesium transport protein CorA, transmembrane region"/>
    <property type="match status" value="1"/>
</dbReference>
<sequence length="1450" mass="163291">FLHTANSRGRLCCSRDQLTQVLSHYSVMPAVLDFCFEARNKEKPTTTAMFRFEDISHSPGGCNPRIQHAFNILAPEQQQYQSHPGDSADKSPTYQWQIRPTATYHSFDMADAKSVWLVIKGNKVIRDRVTSSGASLKLESADTKQKQANAKFAFSLAIHLLILEWCTENWSPYTDNLEQRVRKHADAIKLAPVEDLSKKPPRRIPRPVMLRSIPTGFSSYSRTSTGPRGTGPPQHIGVGGRIRSNLSRIASGLSGHSLRESVDDGVLSEKIDKDEEQLNKIFSFDDLQTIRHVTDETELASLTINENRRIVATLLERYTTLIRSYEDFRDKTDIEKSFFESSILNFCQQLSILQGDLDSHEARLQLLLRSLDRNEEMFKGILQYGNMRVGEHYAKTAEASAKTMEDMTASMHEIAAKTEQETNSMHFITIFTLVFLPATFVSTLFSSGIWNFDHSESDRMGDWETRVPALKLFFAICVPLMAVALSSWWVSYRLSKRQYRLSLTPELDFSFRAAFLLQLIVLPSAFSSHLRLLDRISHLRSGYRVGSCSCIIKTRTAVNMLGSLTARPRSTSHASASDISPTPWKDPQPILDFTTHVNELTHKYIGRDGNEEHKPYIPESALASYWTKLRVNEVCKAHTPHLTIKFDVVKKRCLRLFSILVYIDKVQYFEDFLEQKIWDGQLPIVPNNLPQTLKAPAYKDVLAELLQHQWLFCPLVLDYAMLTNLRLEPEHILPFYDVEKIKDGDATQVFKIKVNKECNNLEPDRKGDEPNDRVYVLKSYNHARDERSFKNEIKALTTLQQSRQSQREQWHIVGYYGSFIQNGTFNLILQFANGGNLLDYYRDFEPPKDPAQIRQFWKNLFKVLKGLHTVHQITPKTDDSGEYRGIHEDIKPDNIILNRESESPYDFCPLLADFGHSHVRVARSDSDEMGVDRQGNQTYAQIPTAADIFSMGCVISDAASWVVLGFAGREEYRNLRIKYGSECPNLEDEGHFDCFHDAVDRSGAVDEMHDRIIKKCHPEDTVTPQLLELVKTHMLLWDWKQRLSAKAIYERFVKIVADRNQDTPKLDDDITTDNAKSPAANPPDINGGFLSPGSPPSTELSPSPKLPPRPGPNPVSSPDSALLSLDSTASRKRFSYFASGGYGGGGGSGANTPADARSVRTDLSSLMEEAQAWRRNWKAYAQNNPDKHSVVKSLQTSLRTRDHIFFVDDSRTMKQHATEVEAALETLAYIVKPQKTSVGGWGNVSLAFGPSSDPKGKDKKQKSFYTENKETKNLRNHLGKRCFYDRINSTMEDVLSDLLESEIVPRLPQAAQDREVAPVDPNPISLVVFTDGIWGGTGVANPVRKLIELLRDRGIKRTQVMIQFIRFGQDENGARNLSCLAQLGVEQGYSIVDTTPINGNVCSMLIGSISSSHGHGHDNGGGGEAGEVSQRSGVATNGDHGAVEEGLDYQ</sequence>
<dbReference type="InterPro" id="IPR000719">
    <property type="entry name" value="Prot_kinase_dom"/>
</dbReference>
<keyword evidence="4" id="KW-0547">Nucleotide-binding</keyword>
<dbReference type="Pfam" id="PF26616">
    <property type="entry name" value="CorA-like"/>
    <property type="match status" value="1"/>
</dbReference>
<keyword evidence="10" id="KW-0812">Transmembrane</keyword>
<dbReference type="PROSITE" id="PS50234">
    <property type="entry name" value="VWFA"/>
    <property type="match status" value="1"/>
</dbReference>
<dbReference type="Pfam" id="PF00069">
    <property type="entry name" value="Pkinase"/>
    <property type="match status" value="1"/>
</dbReference>
<evidence type="ECO:0000256" key="8">
    <source>
        <dbReference type="ARBA" id="ARBA00048679"/>
    </source>
</evidence>
<dbReference type="SUPFAM" id="SSF56112">
    <property type="entry name" value="Protein kinase-like (PK-like)"/>
    <property type="match status" value="1"/>
</dbReference>
<feature type="compositionally biased region" description="Polar residues" evidence="9">
    <location>
        <begin position="215"/>
        <end position="227"/>
    </location>
</feature>
<feature type="compositionally biased region" description="Pro residues" evidence="9">
    <location>
        <begin position="1104"/>
        <end position="1115"/>
    </location>
</feature>
<evidence type="ECO:0000256" key="10">
    <source>
        <dbReference type="SAM" id="Phobius"/>
    </source>
</evidence>
<comment type="catalytic activity">
    <reaction evidence="7">
        <text>L-threonyl-[protein] + ATP = O-phospho-L-threonyl-[protein] + ADP + H(+)</text>
        <dbReference type="Rhea" id="RHEA:46608"/>
        <dbReference type="Rhea" id="RHEA-COMP:11060"/>
        <dbReference type="Rhea" id="RHEA-COMP:11605"/>
        <dbReference type="ChEBI" id="CHEBI:15378"/>
        <dbReference type="ChEBI" id="CHEBI:30013"/>
        <dbReference type="ChEBI" id="CHEBI:30616"/>
        <dbReference type="ChEBI" id="CHEBI:61977"/>
        <dbReference type="ChEBI" id="CHEBI:456216"/>
        <dbReference type="EC" id="2.7.11.1"/>
    </reaction>
</comment>
<evidence type="ECO:0000256" key="2">
    <source>
        <dbReference type="ARBA" id="ARBA00022527"/>
    </source>
</evidence>
<evidence type="ECO:0000256" key="6">
    <source>
        <dbReference type="ARBA" id="ARBA00022840"/>
    </source>
</evidence>
<feature type="region of interest" description="Disordered" evidence="9">
    <location>
        <begin position="1063"/>
        <end position="1122"/>
    </location>
</feature>
<keyword evidence="2" id="KW-0723">Serine/threonine-protein kinase</keyword>
<keyword evidence="6" id="KW-0067">ATP-binding</keyword>
<evidence type="ECO:0000256" key="3">
    <source>
        <dbReference type="ARBA" id="ARBA00022679"/>
    </source>
</evidence>
<accession>A0AAE0IUP1</accession>
<evidence type="ECO:0000259" key="11">
    <source>
        <dbReference type="PROSITE" id="PS50011"/>
    </source>
</evidence>
<feature type="transmembrane region" description="Helical" evidence="10">
    <location>
        <begin position="472"/>
        <end position="492"/>
    </location>
</feature>
<organism evidence="13 14">
    <name type="scientific">Apodospora peruviana</name>
    <dbReference type="NCBI Taxonomy" id="516989"/>
    <lineage>
        <taxon>Eukaryota</taxon>
        <taxon>Fungi</taxon>
        <taxon>Dikarya</taxon>
        <taxon>Ascomycota</taxon>
        <taxon>Pezizomycotina</taxon>
        <taxon>Sordariomycetes</taxon>
        <taxon>Sordariomycetidae</taxon>
        <taxon>Sordariales</taxon>
        <taxon>Lasiosphaeriaceae</taxon>
        <taxon>Apodospora</taxon>
    </lineage>
</organism>
<feature type="region of interest" description="Disordered" evidence="9">
    <location>
        <begin position="1412"/>
        <end position="1450"/>
    </location>
</feature>
<comment type="catalytic activity">
    <reaction evidence="8">
        <text>L-seryl-[protein] + ATP = O-phospho-L-seryl-[protein] + ADP + H(+)</text>
        <dbReference type="Rhea" id="RHEA:17989"/>
        <dbReference type="Rhea" id="RHEA-COMP:9863"/>
        <dbReference type="Rhea" id="RHEA-COMP:11604"/>
        <dbReference type="ChEBI" id="CHEBI:15378"/>
        <dbReference type="ChEBI" id="CHEBI:29999"/>
        <dbReference type="ChEBI" id="CHEBI:30616"/>
        <dbReference type="ChEBI" id="CHEBI:83421"/>
        <dbReference type="ChEBI" id="CHEBI:456216"/>
        <dbReference type="EC" id="2.7.11.1"/>
    </reaction>
</comment>
<feature type="domain" description="VWFA" evidence="12">
    <location>
        <begin position="1202"/>
        <end position="1409"/>
    </location>
</feature>
<feature type="non-terminal residue" evidence="13">
    <location>
        <position position="1450"/>
    </location>
</feature>
<evidence type="ECO:0000256" key="7">
    <source>
        <dbReference type="ARBA" id="ARBA00047899"/>
    </source>
</evidence>
<dbReference type="GO" id="GO:0005524">
    <property type="term" value="F:ATP binding"/>
    <property type="evidence" value="ECO:0007669"/>
    <property type="project" value="UniProtKB-KW"/>
</dbReference>
<dbReference type="PANTHER" id="PTHR43671">
    <property type="entry name" value="SERINE/THREONINE-PROTEIN KINASE NEK"/>
    <property type="match status" value="1"/>
</dbReference>
<dbReference type="EC" id="2.7.11.1" evidence="1"/>
<keyword evidence="3" id="KW-0808">Transferase</keyword>
<dbReference type="PANTHER" id="PTHR43671:SF98">
    <property type="entry name" value="SERINE_THREONINE-PROTEIN KINASE NEK11"/>
    <property type="match status" value="1"/>
</dbReference>
<dbReference type="InterPro" id="IPR058257">
    <property type="entry name" value="CorA-like_dom"/>
</dbReference>
<evidence type="ECO:0000256" key="9">
    <source>
        <dbReference type="SAM" id="MobiDB-lite"/>
    </source>
</evidence>
<comment type="caution">
    <text evidence="13">The sequence shown here is derived from an EMBL/GenBank/DDBJ whole genome shotgun (WGS) entry which is preliminary data.</text>
</comment>
<feature type="region of interest" description="Disordered" evidence="9">
    <location>
        <begin position="215"/>
        <end position="240"/>
    </location>
</feature>
<reference evidence="13" key="2">
    <citation type="submission" date="2023-06" db="EMBL/GenBank/DDBJ databases">
        <authorList>
            <consortium name="Lawrence Berkeley National Laboratory"/>
            <person name="Haridas S."/>
            <person name="Hensen N."/>
            <person name="Bonometti L."/>
            <person name="Westerberg I."/>
            <person name="Brannstrom I.O."/>
            <person name="Guillou S."/>
            <person name="Cros-Aarteil S."/>
            <person name="Calhoun S."/>
            <person name="Kuo A."/>
            <person name="Mondo S."/>
            <person name="Pangilinan J."/>
            <person name="Riley R."/>
            <person name="Labutti K."/>
            <person name="Andreopoulos B."/>
            <person name="Lipzen A."/>
            <person name="Chen C."/>
            <person name="Yanf M."/>
            <person name="Daum C."/>
            <person name="Ng V."/>
            <person name="Clum A."/>
            <person name="Steindorff A."/>
            <person name="Ohm R."/>
            <person name="Martin F."/>
            <person name="Silar P."/>
            <person name="Natvig D."/>
            <person name="Lalanne C."/>
            <person name="Gautier V."/>
            <person name="Ament-Velasquez S.L."/>
            <person name="Kruys A."/>
            <person name="Hutchinson M.I."/>
            <person name="Powell A.J."/>
            <person name="Barry K."/>
            <person name="Miller A.N."/>
            <person name="Grigoriev I.V."/>
            <person name="Debuchy R."/>
            <person name="Gladieux P."/>
            <person name="Thoren M.H."/>
            <person name="Johannesson H."/>
        </authorList>
    </citation>
    <scope>NUCLEOTIDE SEQUENCE</scope>
    <source>
        <strain evidence="13">CBS 118394</strain>
    </source>
</reference>
<feature type="domain" description="Protein kinase" evidence="11">
    <location>
        <begin position="735"/>
        <end position="1036"/>
    </location>
</feature>
<dbReference type="PROSITE" id="PS50011">
    <property type="entry name" value="PROTEIN_KINASE_DOM"/>
    <property type="match status" value="1"/>
</dbReference>
<evidence type="ECO:0000256" key="1">
    <source>
        <dbReference type="ARBA" id="ARBA00012513"/>
    </source>
</evidence>
<dbReference type="Proteomes" id="UP001283341">
    <property type="component" value="Unassembled WGS sequence"/>
</dbReference>
<keyword evidence="5" id="KW-0418">Kinase</keyword>
<dbReference type="GO" id="GO:0004674">
    <property type="term" value="F:protein serine/threonine kinase activity"/>
    <property type="evidence" value="ECO:0007669"/>
    <property type="project" value="UniProtKB-KW"/>
</dbReference>
<evidence type="ECO:0000259" key="12">
    <source>
        <dbReference type="PROSITE" id="PS50234"/>
    </source>
</evidence>
<evidence type="ECO:0000256" key="5">
    <source>
        <dbReference type="ARBA" id="ARBA00022777"/>
    </source>
</evidence>
<gene>
    <name evidence="13" type="ORF">B0H66DRAFT_467908</name>
</gene>
<dbReference type="InterPro" id="IPR050660">
    <property type="entry name" value="NEK_Ser/Thr_kinase"/>
</dbReference>
<feature type="transmembrane region" description="Helical" evidence="10">
    <location>
        <begin position="427"/>
        <end position="452"/>
    </location>
</feature>
<dbReference type="EMBL" id="JAUEDM010000001">
    <property type="protein sequence ID" value="KAK3331440.1"/>
    <property type="molecule type" value="Genomic_DNA"/>
</dbReference>
<name>A0AAE0IUP1_9PEZI</name>
<dbReference type="CDD" id="cd00180">
    <property type="entry name" value="PKc"/>
    <property type="match status" value="1"/>
</dbReference>
<dbReference type="SMART" id="SM00220">
    <property type="entry name" value="S_TKc"/>
    <property type="match status" value="1"/>
</dbReference>
<keyword evidence="10" id="KW-1133">Transmembrane helix</keyword>
<dbReference type="InterPro" id="IPR011009">
    <property type="entry name" value="Kinase-like_dom_sf"/>
</dbReference>
<protein>
    <recommendedName>
        <fullName evidence="1">non-specific serine/threonine protein kinase</fullName>
        <ecNumber evidence="1">2.7.11.1</ecNumber>
    </recommendedName>
</protein>
<keyword evidence="10" id="KW-0472">Membrane</keyword>
<dbReference type="Gene3D" id="1.10.510.10">
    <property type="entry name" value="Transferase(Phosphotransferase) domain 1"/>
    <property type="match status" value="1"/>
</dbReference>
<keyword evidence="14" id="KW-1185">Reference proteome</keyword>
<proteinExistence type="predicted"/>
<reference evidence="13" key="1">
    <citation type="journal article" date="2023" name="Mol. Phylogenet. Evol.">
        <title>Genome-scale phylogeny and comparative genomics of the fungal order Sordariales.</title>
        <authorList>
            <person name="Hensen N."/>
            <person name="Bonometti L."/>
            <person name="Westerberg I."/>
            <person name="Brannstrom I.O."/>
            <person name="Guillou S."/>
            <person name="Cros-Aarteil S."/>
            <person name="Calhoun S."/>
            <person name="Haridas S."/>
            <person name="Kuo A."/>
            <person name="Mondo S."/>
            <person name="Pangilinan J."/>
            <person name="Riley R."/>
            <person name="LaButti K."/>
            <person name="Andreopoulos B."/>
            <person name="Lipzen A."/>
            <person name="Chen C."/>
            <person name="Yan M."/>
            <person name="Daum C."/>
            <person name="Ng V."/>
            <person name="Clum A."/>
            <person name="Steindorff A."/>
            <person name="Ohm R.A."/>
            <person name="Martin F."/>
            <person name="Silar P."/>
            <person name="Natvig D.O."/>
            <person name="Lalanne C."/>
            <person name="Gautier V."/>
            <person name="Ament-Velasquez S.L."/>
            <person name="Kruys A."/>
            <person name="Hutchinson M.I."/>
            <person name="Powell A.J."/>
            <person name="Barry K."/>
            <person name="Miller A.N."/>
            <person name="Grigoriev I.V."/>
            <person name="Debuchy R."/>
            <person name="Gladieux P."/>
            <person name="Hiltunen Thoren M."/>
            <person name="Johannesson H."/>
        </authorList>
    </citation>
    <scope>NUCLEOTIDE SEQUENCE</scope>
    <source>
        <strain evidence="13">CBS 118394</strain>
    </source>
</reference>
<evidence type="ECO:0000256" key="4">
    <source>
        <dbReference type="ARBA" id="ARBA00022741"/>
    </source>
</evidence>
<evidence type="ECO:0000313" key="14">
    <source>
        <dbReference type="Proteomes" id="UP001283341"/>
    </source>
</evidence>